<dbReference type="PANTHER" id="PTHR31734:SF134">
    <property type="entry name" value="AUXIN-RESPONSIVE PROTEIN IAA28"/>
    <property type="match status" value="1"/>
</dbReference>
<evidence type="ECO:0000256" key="3">
    <source>
        <dbReference type="ARBA" id="ARBA00022491"/>
    </source>
</evidence>
<evidence type="ECO:0000256" key="1">
    <source>
        <dbReference type="ARBA" id="ARBA00004123"/>
    </source>
</evidence>
<feature type="region of interest" description="Disordered" evidence="9">
    <location>
        <begin position="182"/>
        <end position="202"/>
    </location>
</feature>
<evidence type="ECO:0000313" key="15">
    <source>
        <dbReference type="RefSeq" id="XP_048134274.1"/>
    </source>
</evidence>
<dbReference type="RefSeq" id="XP_048134272.1">
    <property type="nucleotide sequence ID" value="XM_048278315.1"/>
</dbReference>
<dbReference type="Gene3D" id="3.10.20.90">
    <property type="entry name" value="Phosphatidylinositol 3-kinase Catalytic Subunit, Chain A, domain 1"/>
    <property type="match status" value="1"/>
</dbReference>
<dbReference type="PROSITE" id="PS51745">
    <property type="entry name" value="PB1"/>
    <property type="match status" value="1"/>
</dbReference>
<feature type="compositionally biased region" description="Basic and acidic residues" evidence="9">
    <location>
        <begin position="192"/>
        <end position="202"/>
    </location>
</feature>
<dbReference type="KEGG" id="rarg:115726998"/>
<evidence type="ECO:0000256" key="2">
    <source>
        <dbReference type="ARBA" id="ARBA00006728"/>
    </source>
</evidence>
<feature type="region of interest" description="Disordered" evidence="9">
    <location>
        <begin position="1"/>
        <end position="23"/>
    </location>
</feature>
<comment type="subcellular location">
    <subcellularLocation>
        <location evidence="1 8">Nucleus</location>
    </subcellularLocation>
</comment>
<evidence type="ECO:0000313" key="13">
    <source>
        <dbReference type="RefSeq" id="XP_048134272.1"/>
    </source>
</evidence>
<dbReference type="GeneID" id="115726998"/>
<dbReference type="RefSeq" id="XP_030512963.1">
    <property type="nucleotide sequence ID" value="XM_030657103.1"/>
</dbReference>
<keyword evidence="6 8" id="KW-0539">Nucleus</keyword>
<organism evidence="11 12">
    <name type="scientific">Rhodamnia argentea</name>
    <dbReference type="NCBI Taxonomy" id="178133"/>
    <lineage>
        <taxon>Eukaryota</taxon>
        <taxon>Viridiplantae</taxon>
        <taxon>Streptophyta</taxon>
        <taxon>Embryophyta</taxon>
        <taxon>Tracheophyta</taxon>
        <taxon>Spermatophyta</taxon>
        <taxon>Magnoliopsida</taxon>
        <taxon>eudicotyledons</taxon>
        <taxon>Gunneridae</taxon>
        <taxon>Pentapetalae</taxon>
        <taxon>rosids</taxon>
        <taxon>malvids</taxon>
        <taxon>Myrtales</taxon>
        <taxon>Myrtaceae</taxon>
        <taxon>Myrtoideae</taxon>
        <taxon>Myrteae</taxon>
        <taxon>Australasian group</taxon>
        <taxon>Rhodamnia</taxon>
    </lineage>
</organism>
<dbReference type="SUPFAM" id="SSF54277">
    <property type="entry name" value="CAD &amp; PB1 domains"/>
    <property type="match status" value="1"/>
</dbReference>
<evidence type="ECO:0000256" key="7">
    <source>
        <dbReference type="ARBA" id="ARBA00023294"/>
    </source>
</evidence>
<dbReference type="RefSeq" id="XP_048134274.1">
    <property type="nucleotide sequence ID" value="XM_048278317.1"/>
</dbReference>
<comment type="function">
    <text evidence="8">Aux/IAA proteins are short-lived transcriptional factors that function as repressors of early auxin response genes at low auxin concentrations.</text>
</comment>
<dbReference type="GO" id="GO:0006355">
    <property type="term" value="P:regulation of DNA-templated transcription"/>
    <property type="evidence" value="ECO:0007669"/>
    <property type="project" value="InterPro"/>
</dbReference>
<evidence type="ECO:0000256" key="4">
    <source>
        <dbReference type="ARBA" id="ARBA00023015"/>
    </source>
</evidence>
<accession>A0A8B8MSB1</accession>
<dbReference type="GO" id="GO:0009734">
    <property type="term" value="P:auxin-activated signaling pathway"/>
    <property type="evidence" value="ECO:0007669"/>
    <property type="project" value="UniProtKB-UniRule"/>
</dbReference>
<feature type="domain" description="PB1" evidence="10">
    <location>
        <begin position="204"/>
        <end position="306"/>
    </location>
</feature>
<dbReference type="InterPro" id="IPR053793">
    <property type="entry name" value="PB1-like"/>
</dbReference>
<dbReference type="GO" id="GO:0005634">
    <property type="term" value="C:nucleus"/>
    <property type="evidence" value="ECO:0007669"/>
    <property type="project" value="UniProtKB-SubCell"/>
</dbReference>
<evidence type="ECO:0000256" key="5">
    <source>
        <dbReference type="ARBA" id="ARBA00023163"/>
    </source>
</evidence>
<evidence type="ECO:0000313" key="14">
    <source>
        <dbReference type="RefSeq" id="XP_048134273.1"/>
    </source>
</evidence>
<dbReference type="AlphaFoldDB" id="A0A8B8MSB1"/>
<sequence>MPTKAKEGCSGNNKTDAGNDKNLDLRLSPPGESFIHGAKRVFEDTVTLKARDTKLLHKHPCPKAPSTNQKIEELADSRTCWPETTTLALRRVIQELKTQSSSSYKPFSLTSPPKVTVGKSSQEGVFNEADFLNLNSEALSSPVILTGNAPKRIPPGPVVGWPPIASFRKNVANNFLCGQTPELSSKNVGKQDNGERQSEDPNQHMFVKIYMDGFPIGRKLNLKAYDSYEKLSVAIYELFRGLLAAQSAIGDETNTEREDRKAENGECTLVYDDNEGDRILVGDVPWNMFVSTAKRLRILKSSGHTASPPFVSSDQGNTPLDSAATTGK</sequence>
<evidence type="ECO:0000256" key="9">
    <source>
        <dbReference type="SAM" id="MobiDB-lite"/>
    </source>
</evidence>
<keyword evidence="7 8" id="KW-0927">Auxin signaling pathway</keyword>
<dbReference type="PANTHER" id="PTHR31734">
    <property type="entry name" value="AUXIN-RESPONSIVE PROTEIN IAA17"/>
    <property type="match status" value="1"/>
</dbReference>
<evidence type="ECO:0000313" key="12">
    <source>
        <dbReference type="RefSeq" id="XP_030512963.1"/>
    </source>
</evidence>
<dbReference type="InterPro" id="IPR033389">
    <property type="entry name" value="AUX/IAA_dom"/>
</dbReference>
<name>A0A8B8MSB1_9MYRT</name>
<keyword evidence="4 8" id="KW-0805">Transcription regulation</keyword>
<evidence type="ECO:0000313" key="11">
    <source>
        <dbReference type="Proteomes" id="UP000827889"/>
    </source>
</evidence>
<comment type="similarity">
    <text evidence="2 8">Belongs to the Aux/IAA family.</text>
</comment>
<keyword evidence="3 8" id="KW-0678">Repressor</keyword>
<protein>
    <recommendedName>
        <fullName evidence="8">Auxin-responsive protein</fullName>
    </recommendedName>
</protein>
<feature type="region of interest" description="Disordered" evidence="9">
    <location>
        <begin position="305"/>
        <end position="328"/>
    </location>
</feature>
<evidence type="ECO:0000259" key="10">
    <source>
        <dbReference type="PROSITE" id="PS51745"/>
    </source>
</evidence>
<dbReference type="RefSeq" id="XP_048134273.1">
    <property type="nucleotide sequence ID" value="XM_048278316.1"/>
</dbReference>
<proteinExistence type="inferred from homology"/>
<dbReference type="OrthoDB" id="1655473at2759"/>
<keyword evidence="11" id="KW-1185">Reference proteome</keyword>
<comment type="subunit">
    <text evidence="8">Homodimers and heterodimers.</text>
</comment>
<evidence type="ECO:0000256" key="8">
    <source>
        <dbReference type="RuleBase" id="RU004549"/>
    </source>
</evidence>
<gene>
    <name evidence="12 13 14 15" type="primary">LOC115726998</name>
</gene>
<keyword evidence="5 8" id="KW-0804">Transcription</keyword>
<dbReference type="Pfam" id="PF02309">
    <property type="entry name" value="AUX_IAA"/>
    <property type="match status" value="1"/>
</dbReference>
<dbReference type="Proteomes" id="UP000827889">
    <property type="component" value="Chromosome 4"/>
</dbReference>
<reference evidence="12" key="1">
    <citation type="submission" date="2025-04" db="UniProtKB">
        <authorList>
            <consortium name="RefSeq"/>
        </authorList>
    </citation>
    <scope>IDENTIFICATION</scope>
    <source>
        <tissue evidence="13 14">Leaf</tissue>
    </source>
</reference>
<dbReference type="InterPro" id="IPR003311">
    <property type="entry name" value="AUX_IAA"/>
</dbReference>
<evidence type="ECO:0000256" key="6">
    <source>
        <dbReference type="ARBA" id="ARBA00023242"/>
    </source>
</evidence>